<sequence length="330" mass="37003">MAGPLRFRVSRSNWSRDRVRQQLLSSLDDRFGARMTDPWFDCPGFEAVRLEMHNGDLALFCWREGEAYWLGNTETPQALWRTNKVTFAEAPAAVSRWAERELTARLETTDPWLTEYAYLTWFFLPVLCSKDGRDSTKEFFRDHAAGFPDATRDEALSYLNDLLKTGVLDDYRYTMAAKLGTSHGTDLTRMAATIGEFVAAGILDEAGLRFEPEIELGSGHALDYRVGGEHLVEVTRPLPPTQRDRANTAVAAVKETGGAKTTGQLKAHPGTTLFIDCSSFRDDEWAAVRGEKPDVGYKPTVVYRARPDGRVEAYSYGTVPFDLSPAVEWV</sequence>
<dbReference type="InterPro" id="IPR043953">
    <property type="entry name" value="DUF5784"/>
</dbReference>
<gene>
    <name evidence="1" type="ORF">N0B31_16460</name>
</gene>
<accession>A0A9E7UA79</accession>
<protein>
    <submittedName>
        <fullName evidence="1">DUF5784 family protein</fullName>
    </submittedName>
</protein>
<proteinExistence type="predicted"/>
<name>A0A9E7UA79_9EURY</name>
<reference evidence="1" key="1">
    <citation type="submission" date="2022-09" db="EMBL/GenBank/DDBJ databases">
        <title>Diverse halophilic archaea isolated from saline environments.</title>
        <authorList>
            <person name="Cui H.-L."/>
        </authorList>
    </citation>
    <scope>NUCLEOTIDE SEQUENCE</scope>
    <source>
        <strain evidence="1">ZS-35-S2</strain>
    </source>
</reference>
<dbReference type="Proteomes" id="UP001057580">
    <property type="component" value="Chromosome"/>
</dbReference>
<dbReference type="KEGG" id="ssai:N0B31_16460"/>
<dbReference type="AlphaFoldDB" id="A0A9E7UA79"/>
<dbReference type="GeneID" id="74944048"/>
<organism evidence="1 2">
    <name type="scientific">Salinirubellus salinus</name>
    <dbReference type="NCBI Taxonomy" id="1364945"/>
    <lineage>
        <taxon>Archaea</taxon>
        <taxon>Methanobacteriati</taxon>
        <taxon>Methanobacteriota</taxon>
        <taxon>Stenosarchaea group</taxon>
        <taxon>Halobacteria</taxon>
        <taxon>Halobacteriales</taxon>
        <taxon>Natronomonadaceae</taxon>
        <taxon>Salinirubellus</taxon>
    </lineage>
</organism>
<keyword evidence="2" id="KW-1185">Reference proteome</keyword>
<evidence type="ECO:0000313" key="2">
    <source>
        <dbReference type="Proteomes" id="UP001057580"/>
    </source>
</evidence>
<evidence type="ECO:0000313" key="1">
    <source>
        <dbReference type="EMBL" id="UWM53717.1"/>
    </source>
</evidence>
<dbReference type="RefSeq" id="WP_260592711.1">
    <property type="nucleotide sequence ID" value="NZ_CP104003.1"/>
</dbReference>
<dbReference type="EMBL" id="CP104003">
    <property type="protein sequence ID" value="UWM53717.1"/>
    <property type="molecule type" value="Genomic_DNA"/>
</dbReference>
<dbReference type="Pfam" id="PF19096">
    <property type="entry name" value="DUF5784"/>
    <property type="match status" value="1"/>
</dbReference>